<dbReference type="PANTHER" id="PTHR45785:SF7">
    <property type="entry name" value="COMPLEMENT FACTOR H"/>
    <property type="match status" value="1"/>
</dbReference>
<evidence type="ECO:0008006" key="6">
    <source>
        <dbReference type="Google" id="ProtNLM"/>
    </source>
</evidence>
<keyword evidence="3" id="KW-1015">Disulfide bond</keyword>
<proteinExistence type="predicted"/>
<dbReference type="SUPFAM" id="SSF57535">
    <property type="entry name" value="Complement control module/SCR domain"/>
    <property type="match status" value="2"/>
</dbReference>
<feature type="non-terminal residue" evidence="4">
    <location>
        <position position="1"/>
    </location>
</feature>
<evidence type="ECO:0000313" key="5">
    <source>
        <dbReference type="Proteomes" id="UP000326458"/>
    </source>
</evidence>
<keyword evidence="5" id="KW-1185">Reference proteome</keyword>
<accession>A0A5N3V3U3</accession>
<dbReference type="AlphaFoldDB" id="A0A5N3V3U3"/>
<organism evidence="4 5">
    <name type="scientific">Muntiacus muntjak</name>
    <name type="common">Barking deer</name>
    <name type="synonym">Indian muntjac</name>
    <dbReference type="NCBI Taxonomy" id="9888"/>
    <lineage>
        <taxon>Eukaryota</taxon>
        <taxon>Metazoa</taxon>
        <taxon>Chordata</taxon>
        <taxon>Craniata</taxon>
        <taxon>Vertebrata</taxon>
        <taxon>Euteleostomi</taxon>
        <taxon>Mammalia</taxon>
        <taxon>Eutheria</taxon>
        <taxon>Laurasiatheria</taxon>
        <taxon>Artiodactyla</taxon>
        <taxon>Ruminantia</taxon>
        <taxon>Pecora</taxon>
        <taxon>Cervidae</taxon>
        <taxon>Muntiacinae</taxon>
        <taxon>Muntiacus</taxon>
    </lineage>
</organism>
<dbReference type="GO" id="GO:0001851">
    <property type="term" value="F:complement component C3b binding"/>
    <property type="evidence" value="ECO:0007669"/>
    <property type="project" value="TreeGrafter"/>
</dbReference>
<dbReference type="GO" id="GO:0005615">
    <property type="term" value="C:extracellular space"/>
    <property type="evidence" value="ECO:0007669"/>
    <property type="project" value="TreeGrafter"/>
</dbReference>
<protein>
    <recommendedName>
        <fullName evidence="6">Sushi domain-containing protein</fullName>
    </recommendedName>
</protein>
<evidence type="ECO:0000256" key="2">
    <source>
        <dbReference type="ARBA" id="ARBA00022729"/>
    </source>
</evidence>
<dbReference type="FunFam" id="2.10.70.10:FF:000060">
    <property type="entry name" value="Complement inhibitory factor H"/>
    <property type="match status" value="1"/>
</dbReference>
<comment type="caution">
    <text evidence="4">The sequence shown here is derived from an EMBL/GenBank/DDBJ whole genome shotgun (WGS) entry which is preliminary data.</text>
</comment>
<name>A0A5N3V3U3_MUNMU</name>
<dbReference type="Proteomes" id="UP000326458">
    <property type="component" value="Unassembled WGS sequence"/>
</dbReference>
<dbReference type="EMBL" id="VCEA01000003">
    <property type="protein sequence ID" value="KAB0343689.1"/>
    <property type="molecule type" value="Genomic_DNA"/>
</dbReference>
<dbReference type="PANTHER" id="PTHR45785">
    <property type="entry name" value="COMPLEMENT FACTOR H-RELATED"/>
    <property type="match status" value="1"/>
</dbReference>
<dbReference type="GO" id="GO:0006956">
    <property type="term" value="P:complement activation"/>
    <property type="evidence" value="ECO:0007669"/>
    <property type="project" value="TreeGrafter"/>
</dbReference>
<sequence length="113" mass="12909">SQGKCGPSPSIDNGDITSLLQSVYPPGMIVEYRNIVCWNGEWSEPPKCLACGISEETMRKHHIQLRWKHDPKLYSKTEDNIEFMCQRGYRPVSPDHTFRTTCQEGKMVYPSCG</sequence>
<gene>
    <name evidence="4" type="ORF">FD754_020615</name>
</gene>
<dbReference type="InterPro" id="IPR051503">
    <property type="entry name" value="ComplSys_Reg/VirEntry_Med"/>
</dbReference>
<evidence type="ECO:0000256" key="1">
    <source>
        <dbReference type="ARBA" id="ARBA00022659"/>
    </source>
</evidence>
<dbReference type="InterPro" id="IPR035976">
    <property type="entry name" value="Sushi/SCR/CCP_sf"/>
</dbReference>
<keyword evidence="1" id="KW-0768">Sushi</keyword>
<evidence type="ECO:0000256" key="3">
    <source>
        <dbReference type="ARBA" id="ARBA00023157"/>
    </source>
</evidence>
<keyword evidence="2" id="KW-0732">Signal</keyword>
<evidence type="ECO:0000313" key="4">
    <source>
        <dbReference type="EMBL" id="KAB0343689.1"/>
    </source>
</evidence>
<dbReference type="Gene3D" id="2.10.70.10">
    <property type="entry name" value="Complement Module, domain 1"/>
    <property type="match status" value="1"/>
</dbReference>
<reference evidence="4 5" key="1">
    <citation type="submission" date="2019-06" db="EMBL/GenBank/DDBJ databases">
        <title>Discovery of a novel chromosome fission-fusion reversal in muntjac.</title>
        <authorList>
            <person name="Mudd A.B."/>
            <person name="Bredeson J.V."/>
            <person name="Baum R."/>
            <person name="Hockemeyer D."/>
            <person name="Rokhsar D.S."/>
        </authorList>
    </citation>
    <scope>NUCLEOTIDE SEQUENCE [LARGE SCALE GENOMIC DNA]</scope>
    <source>
        <strain evidence="4">UTSW_UCB_Mm</strain>
        <tissue evidence="4">Fibroblast cell line</tissue>
    </source>
</reference>